<accession>A0A0F9U9U4</accession>
<reference evidence="1" key="1">
    <citation type="journal article" date="2015" name="Nature">
        <title>Complex archaea that bridge the gap between prokaryotes and eukaryotes.</title>
        <authorList>
            <person name="Spang A."/>
            <person name="Saw J.H."/>
            <person name="Jorgensen S.L."/>
            <person name="Zaremba-Niedzwiedzka K."/>
            <person name="Martijn J."/>
            <person name="Lind A.E."/>
            <person name="van Eijk R."/>
            <person name="Schleper C."/>
            <person name="Guy L."/>
            <person name="Ettema T.J."/>
        </authorList>
    </citation>
    <scope>NUCLEOTIDE SEQUENCE</scope>
</reference>
<gene>
    <name evidence="1" type="ORF">LCGC14_0555820</name>
</gene>
<name>A0A0F9U9U4_9ZZZZ</name>
<sequence length="238" mass="28460">MTTVRKTIRILVEGQPETYFLEERIIKKYKTYFPHTDLEVKPLGTKSTLLSLEQLTRHYFMLKNDPNLICFFLPDFHPTNCLSLDHTDLESLRRDLYGIIERKHPTINIPNYRERFLIHTFKQGGEVIFLANLNIVFRELEINDEDFINEIKSRCNLDNLEDFEQNSKEESYEKLILKEIFNKAGISYTVKNYESIIKNLNFKNLINHLAHFKAFLSDLFKFAEQNQETFDFKERYDL</sequence>
<protein>
    <recommendedName>
        <fullName evidence="2">DUF4276 family protein</fullName>
    </recommendedName>
</protein>
<organism evidence="1">
    <name type="scientific">marine sediment metagenome</name>
    <dbReference type="NCBI Taxonomy" id="412755"/>
    <lineage>
        <taxon>unclassified sequences</taxon>
        <taxon>metagenomes</taxon>
        <taxon>ecological metagenomes</taxon>
    </lineage>
</organism>
<evidence type="ECO:0000313" key="1">
    <source>
        <dbReference type="EMBL" id="KKN58066.1"/>
    </source>
</evidence>
<dbReference type="EMBL" id="LAZR01000778">
    <property type="protein sequence ID" value="KKN58066.1"/>
    <property type="molecule type" value="Genomic_DNA"/>
</dbReference>
<proteinExistence type="predicted"/>
<dbReference type="AlphaFoldDB" id="A0A0F9U9U4"/>
<comment type="caution">
    <text evidence="1">The sequence shown here is derived from an EMBL/GenBank/DDBJ whole genome shotgun (WGS) entry which is preliminary data.</text>
</comment>
<evidence type="ECO:0008006" key="2">
    <source>
        <dbReference type="Google" id="ProtNLM"/>
    </source>
</evidence>